<dbReference type="InterPro" id="IPR056502">
    <property type="entry name" value="KIAA0319-like_C"/>
</dbReference>
<gene>
    <name evidence="13" type="primary">KIAA0319L</name>
    <name evidence="13" type="synonym">kiaa0319l</name>
</gene>
<keyword evidence="2" id="KW-1003">Cell membrane</keyword>
<dbReference type="GO" id="GO:0005886">
    <property type="term" value="C:plasma membrane"/>
    <property type="evidence" value="ECO:0007669"/>
    <property type="project" value="UniProtKB-SubCell"/>
</dbReference>
<dbReference type="FunFam" id="2.60.40.10:FF:000257">
    <property type="entry name" value="Dyslexia-associated protein KIAA0319-like"/>
    <property type="match status" value="1"/>
</dbReference>
<feature type="compositionally biased region" description="Low complexity" evidence="9">
    <location>
        <begin position="227"/>
        <end position="249"/>
    </location>
</feature>
<protein>
    <submittedName>
        <fullName evidence="13">KIAA0319 like</fullName>
    </submittedName>
</protein>
<feature type="transmembrane region" description="Helical" evidence="10">
    <location>
        <begin position="877"/>
        <end position="902"/>
    </location>
</feature>
<dbReference type="InterPro" id="IPR013980">
    <property type="entry name" value="MANSC_dom"/>
</dbReference>
<keyword evidence="3 10" id="KW-0812">Transmembrane</keyword>
<dbReference type="GeneID" id="114665434"/>
<dbReference type="Gene3D" id="2.60.40.10">
    <property type="entry name" value="Immunoglobulins"/>
    <property type="match status" value="5"/>
</dbReference>
<dbReference type="FunFam" id="2.60.40.10:FF:000061">
    <property type="entry name" value="Dyslexia-associated protein KIAA0319 homolog"/>
    <property type="match status" value="2"/>
</dbReference>
<evidence type="ECO:0000256" key="5">
    <source>
        <dbReference type="ARBA" id="ARBA00022989"/>
    </source>
</evidence>
<keyword evidence="14" id="KW-1185">Reference proteome</keyword>
<dbReference type="GO" id="GO:0031410">
    <property type="term" value="C:cytoplasmic vesicle"/>
    <property type="evidence" value="ECO:0007669"/>
    <property type="project" value="TreeGrafter"/>
</dbReference>
<dbReference type="PROSITE" id="PS50268">
    <property type="entry name" value="CADHERIN_2"/>
    <property type="match status" value="1"/>
</dbReference>
<dbReference type="PROSITE" id="PS50093">
    <property type="entry name" value="PKD"/>
    <property type="match status" value="1"/>
</dbReference>
<keyword evidence="6 10" id="KW-0472">Membrane</keyword>
<evidence type="ECO:0000256" key="1">
    <source>
        <dbReference type="ARBA" id="ARBA00004236"/>
    </source>
</evidence>
<dbReference type="Proteomes" id="UP000694620">
    <property type="component" value="Chromosome 14"/>
</dbReference>
<sequence>MEVAQNFNCMAASRVSVFLGVFHMAAARAILLLLCLGLFLLSTDAAWCQVNRAVFGASLRGGNWRPLSSLKLTHASGNGLCSQACCEKPGCDAAWTLRGRCVLLACLNPGQCEPERTWHQYSLVEMVSRSMYRKKAFHNFRTGEKKMKRMKRNASSSQPSAGKSSKEAVPSPKPTRVVLSSSPVALGLSDNSTQPLPPGGSKEDLPNPLDHNSTASDSAAAGPFSNTSTTTGESTEASSPTTTPAGATTQPVPRQLIVSAGENIEVTLPKNEVELNAFAVPEPTEGMTYTFDWRLITHPKDYSGVMEGKHGKTLKLSKLTEGLYEFKVIAEGDGARGEGFVNVTVNPEPRVNQPPKAVVSPKFQEISLPTSSTVIDGSQSTDDDKIVSYHWEEVKGPLREEKVSAETPILELVKLVPGNYTFSLTVVDSDGASDSALASLTVNKAVDYPPVANAGPNQVITLPQNSITLYGNQSTDDHGLVAYEWSLSPQSKGKVVEMQGVRTSTLQLSAMQEGDYTFQLTVTDSAGQQSTAEVTVIVQPENNKPPLANAGPEKELTLPVDSTTLDASKSHDDQKIVSYHWEQTRGPEGAKIENADSAVATVTGLQVGTYTFTLTVRDERNLQGTDSVSIIVKEELNQPPVAKISGSIVVTLPVNTAVLDGSKSADDKGIVSYLWTRDEASPAAGKVLNNSDHQAVLFLTDLVEGTYRFKLQVTDAKRESSTDQATIEVRPDPHHSDLVEMILDVTVGQMTERQKGMLIRQIGVLLGVLDSDITVQIIQAFTEQSTQIVFFVHNGPGHPPLKGSEIALMLRSKLWKQKADFLIFRARQVDTVACQRNCSEHGHCDSFTKHCVCDPFWMENLLRVQLGDGESNCDWSVLYVSIAFFLIVVTAGVLAWGAVCCCRRRKGKSKRKSKYKILNGTDDQESMQLKPASKGGGRLKSPTQMHTSLMHSDSELDSDETIFTWPDREKGKLLRNENGSVRNGQGPLKGIKQTREELL</sequence>
<keyword evidence="7" id="KW-0325">Glycoprotein</keyword>
<dbReference type="RefSeq" id="XP_028675835.1">
    <property type="nucleotide sequence ID" value="XM_028820002.2"/>
</dbReference>
<accession>A0A8C4SJS6</accession>
<feature type="domain" description="PKD" evidence="11">
    <location>
        <begin position="466"/>
        <end position="539"/>
    </location>
</feature>
<dbReference type="Pfam" id="PF23597">
    <property type="entry name" value="KIAA0319_N"/>
    <property type="match status" value="1"/>
</dbReference>
<dbReference type="FunFam" id="2.60.40.10:FF:000258">
    <property type="entry name" value="Dyslexia-associated protein KIAA0319 homolog"/>
    <property type="match status" value="1"/>
</dbReference>
<dbReference type="CDD" id="cd00146">
    <property type="entry name" value="PKD"/>
    <property type="match status" value="3"/>
</dbReference>
<evidence type="ECO:0000256" key="7">
    <source>
        <dbReference type="ARBA" id="ARBA00023180"/>
    </source>
</evidence>
<evidence type="ECO:0000259" key="12">
    <source>
        <dbReference type="PROSITE" id="PS50268"/>
    </source>
</evidence>
<feature type="domain" description="Cadherin" evidence="12">
    <location>
        <begin position="417"/>
        <end position="548"/>
    </location>
</feature>
<feature type="compositionally biased region" description="Polar residues" evidence="9">
    <location>
        <begin position="178"/>
        <end position="194"/>
    </location>
</feature>
<feature type="region of interest" description="Disordered" evidence="9">
    <location>
        <begin position="138"/>
        <end position="252"/>
    </location>
</feature>
<dbReference type="AlphaFoldDB" id="A0A8C4SJS6"/>
<feature type="region of interest" description="Disordered" evidence="9">
    <location>
        <begin position="970"/>
        <end position="999"/>
    </location>
</feature>
<dbReference type="RefSeq" id="XP_028675834.1">
    <property type="nucleotide sequence ID" value="XM_028820001.2"/>
</dbReference>
<evidence type="ECO:0000313" key="13">
    <source>
        <dbReference type="Ensembl" id="ENSECRP00000018688.1"/>
    </source>
</evidence>
<evidence type="ECO:0000256" key="3">
    <source>
        <dbReference type="ARBA" id="ARBA00022692"/>
    </source>
</evidence>
<dbReference type="GO" id="GO:0001764">
    <property type="term" value="P:neuron migration"/>
    <property type="evidence" value="ECO:0007669"/>
    <property type="project" value="TreeGrafter"/>
</dbReference>
<dbReference type="InterPro" id="IPR029865">
    <property type="entry name" value="KIAA0319-like"/>
</dbReference>
<reference evidence="13" key="2">
    <citation type="submission" date="2025-08" db="UniProtKB">
        <authorList>
            <consortium name="Ensembl"/>
        </authorList>
    </citation>
    <scope>IDENTIFICATION</scope>
</reference>
<dbReference type="SMART" id="SM00089">
    <property type="entry name" value="PKD"/>
    <property type="match status" value="4"/>
</dbReference>
<reference evidence="13" key="3">
    <citation type="submission" date="2025-09" db="UniProtKB">
        <authorList>
            <consortium name="Ensembl"/>
        </authorList>
    </citation>
    <scope>IDENTIFICATION</scope>
</reference>
<dbReference type="Ensembl" id="ENSECRT00000019066.1">
    <property type="protein sequence ID" value="ENSECRP00000018688.1"/>
    <property type="gene ID" value="ENSECRG00000012492.1"/>
</dbReference>
<evidence type="ECO:0000259" key="11">
    <source>
        <dbReference type="PROSITE" id="PS50093"/>
    </source>
</evidence>
<dbReference type="GO" id="GO:0005509">
    <property type="term" value="F:calcium ion binding"/>
    <property type="evidence" value="ECO:0007669"/>
    <property type="project" value="UniProtKB-UniRule"/>
</dbReference>
<keyword evidence="8" id="KW-0106">Calcium</keyword>
<dbReference type="PANTHER" id="PTHR46182">
    <property type="entry name" value="FI19480P1"/>
    <property type="match status" value="1"/>
</dbReference>
<dbReference type="GeneTree" id="ENSGT00940000157613"/>
<dbReference type="InterPro" id="IPR022409">
    <property type="entry name" value="PKD/Chitinase_dom"/>
</dbReference>
<comment type="subcellular location">
    <subcellularLocation>
        <location evidence="1">Cell membrane</location>
    </subcellularLocation>
</comment>
<dbReference type="InterPro" id="IPR013783">
    <property type="entry name" value="Ig-like_fold"/>
</dbReference>
<evidence type="ECO:0000256" key="4">
    <source>
        <dbReference type="ARBA" id="ARBA00022737"/>
    </source>
</evidence>
<dbReference type="GO" id="GO:0005794">
    <property type="term" value="C:Golgi apparatus"/>
    <property type="evidence" value="ECO:0007669"/>
    <property type="project" value="TreeGrafter"/>
</dbReference>
<dbReference type="RefSeq" id="XP_028675833.1">
    <property type="nucleotide sequence ID" value="XM_028820000.2"/>
</dbReference>
<evidence type="ECO:0000256" key="6">
    <source>
        <dbReference type="ARBA" id="ARBA00023136"/>
    </source>
</evidence>
<evidence type="ECO:0000256" key="8">
    <source>
        <dbReference type="PROSITE-ProRule" id="PRU00043"/>
    </source>
</evidence>
<feature type="compositionally biased region" description="Low complexity" evidence="9">
    <location>
        <begin position="154"/>
        <end position="163"/>
    </location>
</feature>
<dbReference type="InterPro" id="IPR000601">
    <property type="entry name" value="PKD_dom"/>
</dbReference>
<keyword evidence="5 10" id="KW-1133">Transmembrane helix</keyword>
<evidence type="ECO:0000256" key="9">
    <source>
        <dbReference type="SAM" id="MobiDB-lite"/>
    </source>
</evidence>
<dbReference type="InterPro" id="IPR002126">
    <property type="entry name" value="Cadherin-like_dom"/>
</dbReference>
<dbReference type="Pfam" id="PF22352">
    <property type="entry name" value="K319L-like_PKD"/>
    <property type="match status" value="5"/>
</dbReference>
<name>A0A8C4SJS6_ERPCA</name>
<dbReference type="FunFam" id="2.60.40.10:FF:000319">
    <property type="entry name" value="Dyslexia-associated protein KIAA0319 homolog"/>
    <property type="match status" value="1"/>
</dbReference>
<evidence type="ECO:0000256" key="10">
    <source>
        <dbReference type="SAM" id="Phobius"/>
    </source>
</evidence>
<dbReference type="OrthoDB" id="536372at2759"/>
<dbReference type="InterPro" id="IPR035986">
    <property type="entry name" value="PKD_dom_sf"/>
</dbReference>
<dbReference type="PANTHER" id="PTHR46182:SF3">
    <property type="entry name" value="DYSLEXIA-ASSOCIATED PROTEIN KIAA0319-LIKE PROTEIN"/>
    <property type="match status" value="1"/>
</dbReference>
<dbReference type="Pfam" id="PF23620">
    <property type="entry name" value="KIAA0319"/>
    <property type="match status" value="1"/>
</dbReference>
<evidence type="ECO:0000256" key="2">
    <source>
        <dbReference type="ARBA" id="ARBA00022475"/>
    </source>
</evidence>
<organism evidence="13 14">
    <name type="scientific">Erpetoichthys calabaricus</name>
    <name type="common">Rope fish</name>
    <name type="synonym">Calamoichthys calabaricus</name>
    <dbReference type="NCBI Taxonomy" id="27687"/>
    <lineage>
        <taxon>Eukaryota</taxon>
        <taxon>Metazoa</taxon>
        <taxon>Chordata</taxon>
        <taxon>Craniata</taxon>
        <taxon>Vertebrata</taxon>
        <taxon>Euteleostomi</taxon>
        <taxon>Actinopterygii</taxon>
        <taxon>Polypteriformes</taxon>
        <taxon>Polypteridae</taxon>
        <taxon>Erpetoichthys</taxon>
    </lineage>
</organism>
<proteinExistence type="predicted"/>
<evidence type="ECO:0000313" key="14">
    <source>
        <dbReference type="Proteomes" id="UP000694620"/>
    </source>
</evidence>
<reference evidence="13" key="1">
    <citation type="submission" date="2021-06" db="EMBL/GenBank/DDBJ databases">
        <authorList>
            <consortium name="Wellcome Sanger Institute Data Sharing"/>
        </authorList>
    </citation>
    <scope>NUCLEOTIDE SEQUENCE [LARGE SCALE GENOMIC DNA]</scope>
</reference>
<dbReference type="GO" id="GO:0007156">
    <property type="term" value="P:homophilic cell adhesion via plasma membrane adhesion molecules"/>
    <property type="evidence" value="ECO:0007669"/>
    <property type="project" value="InterPro"/>
</dbReference>
<keyword evidence="4" id="KW-0677">Repeat</keyword>
<dbReference type="SUPFAM" id="SSF49299">
    <property type="entry name" value="PKD domain"/>
    <property type="match status" value="4"/>
</dbReference>